<dbReference type="GO" id="GO:0005886">
    <property type="term" value="C:plasma membrane"/>
    <property type="evidence" value="ECO:0007669"/>
    <property type="project" value="UniProtKB-SubCell"/>
</dbReference>
<evidence type="ECO:0000313" key="12">
    <source>
        <dbReference type="Proteomes" id="UP000477651"/>
    </source>
</evidence>
<protein>
    <recommendedName>
        <fullName evidence="9">TRAP transporter small permease protein</fullName>
    </recommendedName>
</protein>
<keyword evidence="2 9" id="KW-0813">Transport</keyword>
<evidence type="ECO:0000256" key="8">
    <source>
        <dbReference type="ARBA" id="ARBA00038436"/>
    </source>
</evidence>
<evidence type="ECO:0000256" key="3">
    <source>
        <dbReference type="ARBA" id="ARBA00022475"/>
    </source>
</evidence>
<comment type="subcellular location">
    <subcellularLocation>
        <location evidence="1 9">Cell inner membrane</location>
        <topology evidence="1 9">Multi-pass membrane protein</topology>
    </subcellularLocation>
</comment>
<feature type="transmembrane region" description="Helical" evidence="9">
    <location>
        <begin position="112"/>
        <end position="132"/>
    </location>
</feature>
<gene>
    <name evidence="11" type="ORF">F9B74_09905</name>
</gene>
<dbReference type="InterPro" id="IPR007387">
    <property type="entry name" value="TRAP_DctQ"/>
</dbReference>
<feature type="transmembrane region" description="Helical" evidence="9">
    <location>
        <begin position="157"/>
        <end position="176"/>
    </location>
</feature>
<comment type="subunit">
    <text evidence="9">The complex comprises the extracytoplasmic solute receptor protein and the two transmembrane proteins.</text>
</comment>
<feature type="transmembrane region" description="Helical" evidence="9">
    <location>
        <begin position="72"/>
        <end position="91"/>
    </location>
</feature>
<dbReference type="GO" id="GO:0015740">
    <property type="term" value="P:C4-dicarboxylate transport"/>
    <property type="evidence" value="ECO:0007669"/>
    <property type="project" value="TreeGrafter"/>
</dbReference>
<dbReference type="RefSeq" id="WP_163765039.1">
    <property type="nucleotide sequence ID" value="NZ_JAAGYR010000025.1"/>
</dbReference>
<evidence type="ECO:0000256" key="4">
    <source>
        <dbReference type="ARBA" id="ARBA00022519"/>
    </source>
</evidence>
<evidence type="ECO:0000256" key="2">
    <source>
        <dbReference type="ARBA" id="ARBA00022448"/>
    </source>
</evidence>
<keyword evidence="12" id="KW-1185">Reference proteome</keyword>
<evidence type="ECO:0000259" key="10">
    <source>
        <dbReference type="Pfam" id="PF04290"/>
    </source>
</evidence>
<proteinExistence type="inferred from homology"/>
<dbReference type="AlphaFoldDB" id="A0A6L9Y9X2"/>
<sequence>MKYLSCFWNKLEEISIVLSLAIMTIVTFIYVVLNSLYQPFLFLAEKYGALKPIAEPIGIFIMTLAMDMTWSVAITKVFFGALIFLGASYGVRTAGHIGVDFVIKKFSTETRRFISIIACLLCLTYVGLILYASNDWLQVMYEADVGAEDLHTFHLKIWHIGLILPFGYALIFMRFIEILIRLFKGQQSDLGLADEASDALKINEEYKE</sequence>
<comment type="similarity">
    <text evidence="8 9">Belongs to the TRAP transporter small permease family.</text>
</comment>
<keyword evidence="5 9" id="KW-0812">Transmembrane</keyword>
<dbReference type="InterPro" id="IPR055348">
    <property type="entry name" value="DctQ"/>
</dbReference>
<dbReference type="EMBL" id="JAAGYR010000025">
    <property type="protein sequence ID" value="NEN76618.1"/>
    <property type="molecule type" value="Genomic_DNA"/>
</dbReference>
<dbReference type="GO" id="GO:0022857">
    <property type="term" value="F:transmembrane transporter activity"/>
    <property type="evidence" value="ECO:0007669"/>
    <property type="project" value="UniProtKB-UniRule"/>
</dbReference>
<keyword evidence="4 9" id="KW-0997">Cell inner membrane</keyword>
<keyword evidence="3" id="KW-1003">Cell membrane</keyword>
<dbReference type="Pfam" id="PF04290">
    <property type="entry name" value="DctQ"/>
    <property type="match status" value="1"/>
</dbReference>
<comment type="caution">
    <text evidence="11">The sequence shown here is derived from an EMBL/GenBank/DDBJ whole genome shotgun (WGS) entry which is preliminary data.</text>
</comment>
<evidence type="ECO:0000256" key="5">
    <source>
        <dbReference type="ARBA" id="ARBA00022692"/>
    </source>
</evidence>
<comment type="function">
    <text evidence="9">Part of the tripartite ATP-independent periplasmic (TRAP) transport system.</text>
</comment>
<accession>A0A6L9Y9X2</accession>
<evidence type="ECO:0000256" key="7">
    <source>
        <dbReference type="ARBA" id="ARBA00023136"/>
    </source>
</evidence>
<dbReference type="PANTHER" id="PTHR35011">
    <property type="entry name" value="2,3-DIKETO-L-GULONATE TRAP TRANSPORTER SMALL PERMEASE PROTEIN YIAM"/>
    <property type="match status" value="1"/>
</dbReference>
<organism evidence="11 12">
    <name type="scientific">Pelistega ratti</name>
    <dbReference type="NCBI Taxonomy" id="2652177"/>
    <lineage>
        <taxon>Bacteria</taxon>
        <taxon>Pseudomonadati</taxon>
        <taxon>Pseudomonadota</taxon>
        <taxon>Betaproteobacteria</taxon>
        <taxon>Burkholderiales</taxon>
        <taxon>Alcaligenaceae</taxon>
        <taxon>Pelistega</taxon>
    </lineage>
</organism>
<dbReference type="PANTHER" id="PTHR35011:SF2">
    <property type="entry name" value="2,3-DIKETO-L-GULONATE TRAP TRANSPORTER SMALL PERMEASE PROTEIN YIAM"/>
    <property type="match status" value="1"/>
</dbReference>
<feature type="transmembrane region" description="Helical" evidence="9">
    <location>
        <begin position="14"/>
        <end position="37"/>
    </location>
</feature>
<evidence type="ECO:0000256" key="1">
    <source>
        <dbReference type="ARBA" id="ARBA00004429"/>
    </source>
</evidence>
<dbReference type="Proteomes" id="UP000477651">
    <property type="component" value="Unassembled WGS sequence"/>
</dbReference>
<evidence type="ECO:0000256" key="6">
    <source>
        <dbReference type="ARBA" id="ARBA00022989"/>
    </source>
</evidence>
<keyword evidence="6 9" id="KW-1133">Transmembrane helix</keyword>
<reference evidence="11 12" key="1">
    <citation type="submission" date="2020-02" db="EMBL/GenBank/DDBJ databases">
        <title>Pelistega sp. NLN82 were isolated from wild rodents of the Hainan Island.</title>
        <authorList>
            <person name="Niu N."/>
            <person name="Zhou J."/>
        </authorList>
    </citation>
    <scope>NUCLEOTIDE SEQUENCE [LARGE SCALE GENOMIC DNA]</scope>
    <source>
        <strain evidence="11 12">NLN82</strain>
    </source>
</reference>
<evidence type="ECO:0000256" key="9">
    <source>
        <dbReference type="RuleBase" id="RU369079"/>
    </source>
</evidence>
<evidence type="ECO:0000313" key="11">
    <source>
        <dbReference type="EMBL" id="NEN76618.1"/>
    </source>
</evidence>
<keyword evidence="7 9" id="KW-0472">Membrane</keyword>
<feature type="domain" description="Tripartite ATP-independent periplasmic transporters DctQ component" evidence="10">
    <location>
        <begin position="66"/>
        <end position="184"/>
    </location>
</feature>
<name>A0A6L9Y9X2_9BURK</name>